<accession>A0AAU9JB78</accession>
<organism evidence="1 2">
    <name type="scientific">Blepharisma stoltei</name>
    <dbReference type="NCBI Taxonomy" id="1481888"/>
    <lineage>
        <taxon>Eukaryota</taxon>
        <taxon>Sar</taxon>
        <taxon>Alveolata</taxon>
        <taxon>Ciliophora</taxon>
        <taxon>Postciliodesmatophora</taxon>
        <taxon>Heterotrichea</taxon>
        <taxon>Heterotrichida</taxon>
        <taxon>Blepharismidae</taxon>
        <taxon>Blepharisma</taxon>
    </lineage>
</organism>
<dbReference type="AlphaFoldDB" id="A0AAU9JB78"/>
<comment type="caution">
    <text evidence="1">The sequence shown here is derived from an EMBL/GenBank/DDBJ whole genome shotgun (WGS) entry which is preliminary data.</text>
</comment>
<name>A0AAU9JB78_9CILI</name>
<reference evidence="1" key="1">
    <citation type="submission" date="2021-09" db="EMBL/GenBank/DDBJ databases">
        <authorList>
            <consortium name="AG Swart"/>
            <person name="Singh M."/>
            <person name="Singh A."/>
            <person name="Seah K."/>
            <person name="Emmerich C."/>
        </authorList>
    </citation>
    <scope>NUCLEOTIDE SEQUENCE</scope>
    <source>
        <strain evidence="1">ATCC30299</strain>
    </source>
</reference>
<proteinExistence type="predicted"/>
<dbReference type="EMBL" id="CAJZBQ010000033">
    <property type="protein sequence ID" value="CAG9323216.1"/>
    <property type="molecule type" value="Genomic_DNA"/>
</dbReference>
<sequence>MVNFSSYLYESDGNLIKWEIVGNCRNQCKNYPMNISSIIYREKYYFLNCVGIFAFNLKKNKIKMIQTKYKA</sequence>
<protein>
    <submittedName>
        <fullName evidence="1">Uncharacterized protein</fullName>
    </submittedName>
</protein>
<evidence type="ECO:0000313" key="2">
    <source>
        <dbReference type="Proteomes" id="UP001162131"/>
    </source>
</evidence>
<gene>
    <name evidence="1" type="ORF">BSTOLATCC_MIC33117</name>
</gene>
<evidence type="ECO:0000313" key="1">
    <source>
        <dbReference type="EMBL" id="CAG9323216.1"/>
    </source>
</evidence>
<dbReference type="Proteomes" id="UP001162131">
    <property type="component" value="Unassembled WGS sequence"/>
</dbReference>
<keyword evidence="2" id="KW-1185">Reference proteome</keyword>